<name>A0A5S6QJY5_TRIMR</name>
<proteinExistence type="predicted"/>
<keyword evidence="3" id="KW-0732">Signal</keyword>
<feature type="signal peptide" evidence="3">
    <location>
        <begin position="1"/>
        <end position="19"/>
    </location>
</feature>
<accession>A0A5S6QJY5</accession>
<keyword evidence="4" id="KW-1185">Reference proteome</keyword>
<evidence type="ECO:0000313" key="5">
    <source>
        <dbReference type="WBParaSite" id="TMUE_2000007513.1"/>
    </source>
</evidence>
<protein>
    <submittedName>
        <fullName evidence="5">Syndecan/Neurexin domain-containing protein</fullName>
    </submittedName>
</protein>
<feature type="chain" id="PRO_5044624319" evidence="3">
    <location>
        <begin position="20"/>
        <end position="171"/>
    </location>
</feature>
<evidence type="ECO:0000313" key="4">
    <source>
        <dbReference type="Proteomes" id="UP000046395"/>
    </source>
</evidence>
<dbReference type="AlphaFoldDB" id="A0A5S6QJY5"/>
<evidence type="ECO:0000256" key="1">
    <source>
        <dbReference type="SAM" id="MobiDB-lite"/>
    </source>
</evidence>
<reference evidence="5" key="3">
    <citation type="submission" date="2019-12" db="UniProtKB">
        <authorList>
            <consortium name="WormBaseParasite"/>
        </authorList>
    </citation>
    <scope>IDENTIFICATION</scope>
</reference>
<feature type="transmembrane region" description="Helical" evidence="2">
    <location>
        <begin position="137"/>
        <end position="162"/>
    </location>
</feature>
<dbReference type="WBParaSite" id="TMUE_2000007513.2">
    <property type="protein sequence ID" value="TMUE_2000007513.2"/>
    <property type="gene ID" value="WBGene00291191"/>
</dbReference>
<dbReference type="WBParaSite" id="TMUE_2000007513.1">
    <property type="protein sequence ID" value="TMUE_2000007513.1"/>
    <property type="gene ID" value="WBGene00291191"/>
</dbReference>
<feature type="region of interest" description="Disordered" evidence="1">
    <location>
        <begin position="42"/>
        <end position="82"/>
    </location>
</feature>
<keyword evidence="2" id="KW-0472">Membrane</keyword>
<sequence length="171" mass="17710">MPLWCPLLLLPLWAIAGVAWTTSNGTAPTEDLLPGSMVQQDDEDLEHEGSGYPYSPEPSPVTPGSFASAGTPTAGPPSSPYNDTLFKGVSTVRPVLRPTVSSGDGRLAAAASTPAAVPSDDERPPGNGAKGEELSTALIVGITVSCIVVSSLCVAMIVYAVLRTRRRHRAA</sequence>
<reference evidence="4" key="1">
    <citation type="submission" date="2013-11" db="EMBL/GenBank/DDBJ databases">
        <authorList>
            <person name="Aslett M."/>
        </authorList>
    </citation>
    <scope>NUCLEOTIDE SEQUENCE [LARGE SCALE GENOMIC DNA]</scope>
    <source>
        <strain evidence="4">Edinburgh</strain>
    </source>
</reference>
<feature type="compositionally biased region" description="Low complexity" evidence="1">
    <location>
        <begin position="108"/>
        <end position="118"/>
    </location>
</feature>
<reference evidence="4" key="2">
    <citation type="submission" date="2014-03" db="EMBL/GenBank/DDBJ databases">
        <title>The whipworm genome and dual-species transcriptomics of an intimate host-pathogen interaction.</title>
        <authorList>
            <person name="Foth B.J."/>
            <person name="Tsai I.J."/>
            <person name="Reid A.J."/>
            <person name="Bancroft A.J."/>
            <person name="Nichol S."/>
            <person name="Tracey A."/>
            <person name="Holroyd N."/>
            <person name="Cotton J.A."/>
            <person name="Stanley E.J."/>
            <person name="Zarowiecki M."/>
            <person name="Liu J.Z."/>
            <person name="Huckvale T."/>
            <person name="Cooper P.J."/>
            <person name="Grencis R.K."/>
            <person name="Berriman M."/>
        </authorList>
    </citation>
    <scope>NUCLEOTIDE SEQUENCE [LARGE SCALE GENOMIC DNA]</scope>
    <source>
        <strain evidence="4">Edinburgh</strain>
    </source>
</reference>
<keyword evidence="2" id="KW-0812">Transmembrane</keyword>
<organism evidence="4 5">
    <name type="scientific">Trichuris muris</name>
    <name type="common">Mouse whipworm</name>
    <dbReference type="NCBI Taxonomy" id="70415"/>
    <lineage>
        <taxon>Eukaryota</taxon>
        <taxon>Metazoa</taxon>
        <taxon>Ecdysozoa</taxon>
        <taxon>Nematoda</taxon>
        <taxon>Enoplea</taxon>
        <taxon>Dorylaimia</taxon>
        <taxon>Trichinellida</taxon>
        <taxon>Trichuridae</taxon>
        <taxon>Trichuris</taxon>
    </lineage>
</organism>
<dbReference type="Proteomes" id="UP000046395">
    <property type="component" value="Unassembled WGS sequence"/>
</dbReference>
<evidence type="ECO:0000256" key="2">
    <source>
        <dbReference type="SAM" id="Phobius"/>
    </source>
</evidence>
<feature type="region of interest" description="Disordered" evidence="1">
    <location>
        <begin position="97"/>
        <end position="130"/>
    </location>
</feature>
<evidence type="ECO:0000256" key="3">
    <source>
        <dbReference type="SAM" id="SignalP"/>
    </source>
</evidence>
<keyword evidence="2" id="KW-1133">Transmembrane helix</keyword>